<organism evidence="2 3">
    <name type="scientific">Enterococcus plantarum</name>
    <dbReference type="NCBI Taxonomy" id="1077675"/>
    <lineage>
        <taxon>Bacteria</taxon>
        <taxon>Bacillati</taxon>
        <taxon>Bacillota</taxon>
        <taxon>Bacilli</taxon>
        <taxon>Lactobacillales</taxon>
        <taxon>Enterococcaceae</taxon>
        <taxon>Enterococcus</taxon>
    </lineage>
</organism>
<dbReference type="PANTHER" id="PTHR28047">
    <property type="entry name" value="PROTEIN DCG1"/>
    <property type="match status" value="1"/>
</dbReference>
<keyword evidence="3" id="KW-1185">Reference proteome</keyword>
<dbReference type="STRING" id="1077675.BCR22_08135"/>
<dbReference type="RefSeq" id="WP_069655526.1">
    <property type="nucleotide sequence ID" value="NZ_JAFLVZ010000022.1"/>
</dbReference>
<protein>
    <submittedName>
        <fullName evidence="2">Hydantoin racemase</fullName>
    </submittedName>
</protein>
<dbReference type="AlphaFoldDB" id="A0A2W3ZBE5"/>
<proteinExistence type="inferred from homology"/>
<dbReference type="InterPro" id="IPR053714">
    <property type="entry name" value="Iso_Racemase_Enz_sf"/>
</dbReference>
<dbReference type="Pfam" id="PF01177">
    <property type="entry name" value="Asp_Glu_race"/>
    <property type="match status" value="1"/>
</dbReference>
<dbReference type="EMBL" id="PIEU01000023">
    <property type="protein sequence ID" value="PZL76936.1"/>
    <property type="molecule type" value="Genomic_DNA"/>
</dbReference>
<comment type="similarity">
    <text evidence="1">Belongs to the HyuE racemase family.</text>
</comment>
<comment type="caution">
    <text evidence="2">The sequence shown here is derived from an EMBL/GenBank/DDBJ whole genome shotgun (WGS) entry which is preliminary data.</text>
</comment>
<evidence type="ECO:0000313" key="3">
    <source>
        <dbReference type="Proteomes" id="UP000249828"/>
    </source>
</evidence>
<evidence type="ECO:0000256" key="1">
    <source>
        <dbReference type="ARBA" id="ARBA00038414"/>
    </source>
</evidence>
<dbReference type="InterPro" id="IPR052186">
    <property type="entry name" value="Hydantoin_racemase-like"/>
</dbReference>
<dbReference type="OrthoDB" id="9791723at2"/>
<gene>
    <name evidence="2" type="ORF">CI088_02230</name>
</gene>
<dbReference type="PANTHER" id="PTHR28047:SF5">
    <property type="entry name" value="PROTEIN DCG1"/>
    <property type="match status" value="1"/>
</dbReference>
<dbReference type="InterPro" id="IPR015942">
    <property type="entry name" value="Asp/Glu/hydantoin_racemase"/>
</dbReference>
<reference evidence="2 3" key="1">
    <citation type="submission" date="2017-11" db="EMBL/GenBank/DDBJ databases">
        <title>Draft genome sequence of Enterococcus plantarum TRW2 strain isolated from lettuce.</title>
        <authorList>
            <person name="Kim E.B."/>
            <person name="Marco M.L."/>
            <person name="Williams T.R."/>
            <person name="You I.H."/>
        </authorList>
    </citation>
    <scope>NUCLEOTIDE SEQUENCE [LARGE SCALE GENOMIC DNA]</scope>
    <source>
        <strain evidence="2 3">TRW2</strain>
    </source>
</reference>
<dbReference type="Gene3D" id="3.40.50.12500">
    <property type="match status" value="1"/>
</dbReference>
<dbReference type="GO" id="GO:0047661">
    <property type="term" value="F:amino-acid racemase activity"/>
    <property type="evidence" value="ECO:0007669"/>
    <property type="project" value="InterPro"/>
</dbReference>
<name>A0A2W3ZBE5_9ENTE</name>
<sequence length="240" mass="26434">MKIIVANPNSNTELTKVLMKSAEKGFNDSSTELIPYTNPKGSKHIDCTFGDYQSVWSFVRGLLDFTEEVKPDAIVLAGFGNFGFFALKEALDIPVISIAEGSQVIATMLGHKYSILTVFKQNIPYQEDLTHLLRLEGKLASVRGIEMDTENVSQNSSVKESLKNTIIKMIEEDGAEAIVLGGARFAMYADSLSEEIGVPVIDPVSVSVKLAKLFVECHLSQSKIGKFNYPPQKISDYFVD</sequence>
<dbReference type="Proteomes" id="UP000249828">
    <property type="component" value="Unassembled WGS sequence"/>
</dbReference>
<evidence type="ECO:0000313" key="2">
    <source>
        <dbReference type="EMBL" id="PZL76936.1"/>
    </source>
</evidence>
<accession>A0A2W3ZBE5</accession>